<name>A0AAV3UJ94_9EURY</name>
<dbReference type="Proteomes" id="UP001501729">
    <property type="component" value="Unassembled WGS sequence"/>
</dbReference>
<reference evidence="1 2" key="1">
    <citation type="journal article" date="2019" name="Int. J. Syst. Evol. Microbiol.">
        <title>The Global Catalogue of Microorganisms (GCM) 10K type strain sequencing project: providing services to taxonomists for standard genome sequencing and annotation.</title>
        <authorList>
            <consortium name="The Broad Institute Genomics Platform"/>
            <consortium name="The Broad Institute Genome Sequencing Center for Infectious Disease"/>
            <person name="Wu L."/>
            <person name="Ma J."/>
        </authorList>
    </citation>
    <scope>NUCLEOTIDE SEQUENCE [LARGE SCALE GENOMIC DNA]</scope>
    <source>
        <strain evidence="1 2">JCM 17504</strain>
    </source>
</reference>
<evidence type="ECO:0000313" key="1">
    <source>
        <dbReference type="EMBL" id="GAA5053119.1"/>
    </source>
</evidence>
<dbReference type="AlphaFoldDB" id="A0AAV3UJ94"/>
<sequence length="99" mass="11062">MPTLGSDQATLKDDAEEGSVELTIDDTTYTRLLTRTDGSIMTKGDPYLNDAELADLFALFLDSLEAIDSNRIVTLFEYFNEYVGYLVTALLTRGRGRTR</sequence>
<organism evidence="1 2">
    <name type="scientific">Haladaptatus pallidirubidus</name>
    <dbReference type="NCBI Taxonomy" id="1008152"/>
    <lineage>
        <taxon>Archaea</taxon>
        <taxon>Methanobacteriati</taxon>
        <taxon>Methanobacteriota</taxon>
        <taxon>Stenosarchaea group</taxon>
        <taxon>Halobacteria</taxon>
        <taxon>Halobacteriales</taxon>
        <taxon>Haladaptataceae</taxon>
        <taxon>Haladaptatus</taxon>
    </lineage>
</organism>
<protein>
    <submittedName>
        <fullName evidence="1">Uncharacterized protein</fullName>
    </submittedName>
</protein>
<keyword evidence="2" id="KW-1185">Reference proteome</keyword>
<evidence type="ECO:0000313" key="2">
    <source>
        <dbReference type="Proteomes" id="UP001501729"/>
    </source>
</evidence>
<proteinExistence type="predicted"/>
<dbReference type="EMBL" id="BAABKX010000013">
    <property type="protein sequence ID" value="GAA5053119.1"/>
    <property type="molecule type" value="Genomic_DNA"/>
</dbReference>
<comment type="caution">
    <text evidence="1">The sequence shown here is derived from an EMBL/GenBank/DDBJ whole genome shotgun (WGS) entry which is preliminary data.</text>
</comment>
<accession>A0AAV3UJ94</accession>
<gene>
    <name evidence="1" type="ORF">GCM10025751_30040</name>
</gene>